<dbReference type="RefSeq" id="WP_155071130.1">
    <property type="nucleotide sequence ID" value="NZ_WIXO01000001.1"/>
</dbReference>
<dbReference type="InterPro" id="IPR009057">
    <property type="entry name" value="Homeodomain-like_sf"/>
</dbReference>
<proteinExistence type="predicted"/>
<dbReference type="OrthoDB" id="9816296at2"/>
<comment type="caution">
    <text evidence="6">The sequence shown here is derived from an EMBL/GenBank/DDBJ whole genome shotgun (WGS) entry which is preliminary data.</text>
</comment>
<organism evidence="6 7">
    <name type="scientific">Streptomyces taklimakanensis</name>
    <dbReference type="NCBI Taxonomy" id="2569853"/>
    <lineage>
        <taxon>Bacteria</taxon>
        <taxon>Bacillati</taxon>
        <taxon>Actinomycetota</taxon>
        <taxon>Actinomycetes</taxon>
        <taxon>Kitasatosporales</taxon>
        <taxon>Streptomycetaceae</taxon>
        <taxon>Streptomyces</taxon>
    </lineage>
</organism>
<evidence type="ECO:0000256" key="1">
    <source>
        <dbReference type="ARBA" id="ARBA00023015"/>
    </source>
</evidence>
<dbReference type="GO" id="GO:0000976">
    <property type="term" value="F:transcription cis-regulatory region binding"/>
    <property type="evidence" value="ECO:0007669"/>
    <property type="project" value="TreeGrafter"/>
</dbReference>
<dbReference type="AlphaFoldDB" id="A0A6G2BCA8"/>
<dbReference type="PRINTS" id="PR00455">
    <property type="entry name" value="HTHTETR"/>
</dbReference>
<keyword evidence="3" id="KW-0804">Transcription</keyword>
<accession>A0A6G2BCA8</accession>
<dbReference type="SUPFAM" id="SSF46689">
    <property type="entry name" value="Homeodomain-like"/>
    <property type="match status" value="1"/>
</dbReference>
<dbReference type="InterPro" id="IPR050109">
    <property type="entry name" value="HTH-type_TetR-like_transc_reg"/>
</dbReference>
<keyword evidence="1" id="KW-0805">Transcription regulation</keyword>
<keyword evidence="7" id="KW-1185">Reference proteome</keyword>
<gene>
    <name evidence="6" type="ORF">F0L17_12425</name>
</gene>
<feature type="DNA-binding region" description="H-T-H motif" evidence="4">
    <location>
        <begin position="35"/>
        <end position="54"/>
    </location>
</feature>
<feature type="domain" description="HTH tetR-type" evidence="5">
    <location>
        <begin position="13"/>
        <end position="72"/>
    </location>
</feature>
<dbReference type="EMBL" id="WIXO01000001">
    <property type="protein sequence ID" value="MTE19907.1"/>
    <property type="molecule type" value="Genomic_DNA"/>
</dbReference>
<evidence type="ECO:0000259" key="5">
    <source>
        <dbReference type="PROSITE" id="PS50977"/>
    </source>
</evidence>
<evidence type="ECO:0000256" key="2">
    <source>
        <dbReference type="ARBA" id="ARBA00023125"/>
    </source>
</evidence>
<evidence type="ECO:0000256" key="3">
    <source>
        <dbReference type="ARBA" id="ARBA00023163"/>
    </source>
</evidence>
<evidence type="ECO:0000313" key="7">
    <source>
        <dbReference type="Proteomes" id="UP000473014"/>
    </source>
</evidence>
<dbReference type="PANTHER" id="PTHR30055">
    <property type="entry name" value="HTH-TYPE TRANSCRIPTIONAL REGULATOR RUTR"/>
    <property type="match status" value="1"/>
</dbReference>
<protein>
    <submittedName>
        <fullName evidence="6">TetR family transcriptional regulator</fullName>
    </submittedName>
</protein>
<dbReference type="PANTHER" id="PTHR30055:SF234">
    <property type="entry name" value="HTH-TYPE TRANSCRIPTIONAL REGULATOR BETI"/>
    <property type="match status" value="1"/>
</dbReference>
<evidence type="ECO:0000313" key="6">
    <source>
        <dbReference type="EMBL" id="MTE19907.1"/>
    </source>
</evidence>
<dbReference type="InterPro" id="IPR041479">
    <property type="entry name" value="TetR_CgmR_C"/>
</dbReference>
<reference evidence="6 7" key="1">
    <citation type="submission" date="2019-11" db="EMBL/GenBank/DDBJ databases">
        <authorList>
            <person name="Yuan L."/>
        </authorList>
    </citation>
    <scope>NUCLEOTIDE SEQUENCE [LARGE SCALE GENOMIC DNA]</scope>
    <source>
        <strain evidence="6 7">TRM43335</strain>
    </source>
</reference>
<evidence type="ECO:0000256" key="4">
    <source>
        <dbReference type="PROSITE-ProRule" id="PRU00335"/>
    </source>
</evidence>
<dbReference type="InterPro" id="IPR001647">
    <property type="entry name" value="HTH_TetR"/>
</dbReference>
<dbReference type="Pfam" id="PF17937">
    <property type="entry name" value="TetR_C_28"/>
    <property type="match status" value="1"/>
</dbReference>
<dbReference type="Proteomes" id="UP000473014">
    <property type="component" value="Unassembled WGS sequence"/>
</dbReference>
<dbReference type="Pfam" id="PF00440">
    <property type="entry name" value="TetR_N"/>
    <property type="match status" value="1"/>
</dbReference>
<dbReference type="Gene3D" id="1.10.357.10">
    <property type="entry name" value="Tetracycline Repressor, domain 2"/>
    <property type="match status" value="1"/>
</dbReference>
<name>A0A6G2BCA8_9ACTN</name>
<sequence length="192" mass="21127">MTLPEREPLRDRERTRRAILEAAEQAFEQRGAKASLAEIAALAGVTKSGLMHHFRSREELIGQVIEHTIGRCWEEVRAHVDLSENRPGKFTRGYVRAFTGGSEYLTRVFSPSGLLAALGVLEVAECAEALQQADARAWNEAFEADGLPPGRALTIRYAAEGLIAAMNTPYLTPEQLAQARAELLALTEVERA</sequence>
<dbReference type="PROSITE" id="PS50977">
    <property type="entry name" value="HTH_TETR_2"/>
    <property type="match status" value="1"/>
</dbReference>
<keyword evidence="2 4" id="KW-0238">DNA-binding</keyword>
<dbReference type="GO" id="GO:0003700">
    <property type="term" value="F:DNA-binding transcription factor activity"/>
    <property type="evidence" value="ECO:0007669"/>
    <property type="project" value="TreeGrafter"/>
</dbReference>